<feature type="compositionally biased region" description="Polar residues" evidence="1">
    <location>
        <begin position="119"/>
        <end position="128"/>
    </location>
</feature>
<sequence precursor="true">MILPRFKNRQRRQRRTSIATLIATLTAPLLVASALSTGNALPTAFADQASQSNPFFTAQSPTTRVATENQQTASTPANVRRIGANTTSRPKPNLATLPENQNREPLKPKRLGIQPASKPDTQSISSINPFAANPAGRSSGTQTPTTKRVDSGIAFQTNPFLRVVQGTATAANNKHQVAQQPKLPPTTTIPNHTPEPPLFDKRFIIQNPVVSTPAVQNNSAQHSDSIAGPITATAPVVATVPESHNSETARPIASARATTKASLASANVTNRPQQLASTRHASRPHGPLQSITAQTCDHRASEALIDARHEYAIGAYASAEASAWRCLQLLCSAIDLHDTQRSIEATAWAVQRLSKARSTLDESQDFASPGRPITPELVSEIIRSHQSKAVIGDATARVTSTQALDLYLESARIDLVPIARRHVGAAQAMDLIASIRLQRSTPNPIPEETALCLRRAALEGQPSNTSLALQLGAQLSHMGLLDEAQATLTHAMNLSPSQSIAEALNDLQRKRSGNQAVRQVVQRRTPQRPATRAPQVTQLTPAEFAAISPQVNNTTNQTARSVPAQTVANRQAPSASGNTAAQTVPFKQASQRPLNPPAQLAQPAKTGFWSQLFKKNANDQP</sequence>
<feature type="compositionally biased region" description="Polar residues" evidence="1">
    <location>
        <begin position="256"/>
        <end position="279"/>
    </location>
</feature>
<evidence type="ECO:0000256" key="2">
    <source>
        <dbReference type="SAM" id="SignalP"/>
    </source>
</evidence>
<feature type="region of interest" description="Disordered" evidence="1">
    <location>
        <begin position="60"/>
        <end position="150"/>
    </location>
</feature>
<feature type="compositionally biased region" description="Polar residues" evidence="1">
    <location>
        <begin position="136"/>
        <end position="146"/>
    </location>
</feature>
<feature type="region of interest" description="Disordered" evidence="1">
    <location>
        <begin position="243"/>
        <end position="289"/>
    </location>
</feature>
<evidence type="ECO:0000313" key="4">
    <source>
        <dbReference type="Proteomes" id="UP000315003"/>
    </source>
</evidence>
<proteinExistence type="predicted"/>
<gene>
    <name evidence="3" type="ORF">SV7mr_46680</name>
</gene>
<reference evidence="3 4" key="1">
    <citation type="submission" date="2019-02" db="EMBL/GenBank/DDBJ databases">
        <title>Deep-cultivation of Planctomycetes and their phenomic and genomic characterization uncovers novel biology.</title>
        <authorList>
            <person name="Wiegand S."/>
            <person name="Jogler M."/>
            <person name="Boedeker C."/>
            <person name="Pinto D."/>
            <person name="Vollmers J."/>
            <person name="Rivas-Marin E."/>
            <person name="Kohn T."/>
            <person name="Peeters S.H."/>
            <person name="Heuer A."/>
            <person name="Rast P."/>
            <person name="Oberbeckmann S."/>
            <person name="Bunk B."/>
            <person name="Jeske O."/>
            <person name="Meyerdierks A."/>
            <person name="Storesund J.E."/>
            <person name="Kallscheuer N."/>
            <person name="Luecker S."/>
            <person name="Lage O.M."/>
            <person name="Pohl T."/>
            <person name="Merkel B.J."/>
            <person name="Hornburger P."/>
            <person name="Mueller R.-W."/>
            <person name="Bruemmer F."/>
            <person name="Labrenz M."/>
            <person name="Spormann A.M."/>
            <person name="Op den Camp H."/>
            <person name="Overmann J."/>
            <person name="Amann R."/>
            <person name="Jetten M.S.M."/>
            <person name="Mascher T."/>
            <person name="Medema M.H."/>
            <person name="Devos D.P."/>
            <person name="Kaster A.-K."/>
            <person name="Ovreas L."/>
            <person name="Rohde M."/>
            <person name="Galperin M.Y."/>
            <person name="Jogler C."/>
        </authorList>
    </citation>
    <scope>NUCLEOTIDE SEQUENCE [LARGE SCALE GENOMIC DNA]</scope>
    <source>
        <strain evidence="3 4">SV_7m_r</strain>
    </source>
</reference>
<organism evidence="3 4">
    <name type="scientific">Stieleria bergensis</name>
    <dbReference type="NCBI Taxonomy" id="2528025"/>
    <lineage>
        <taxon>Bacteria</taxon>
        <taxon>Pseudomonadati</taxon>
        <taxon>Planctomycetota</taxon>
        <taxon>Planctomycetia</taxon>
        <taxon>Pirellulales</taxon>
        <taxon>Pirellulaceae</taxon>
        <taxon>Stieleria</taxon>
    </lineage>
</organism>
<protein>
    <recommendedName>
        <fullName evidence="5">Tetratricopeptide repeat protein</fullName>
    </recommendedName>
</protein>
<accession>A0A517T1A5</accession>
<name>A0A517T1A5_9BACT</name>
<dbReference type="EMBL" id="CP036272">
    <property type="protein sequence ID" value="QDT62121.1"/>
    <property type="molecule type" value="Genomic_DNA"/>
</dbReference>
<keyword evidence="2" id="KW-0732">Signal</keyword>
<feature type="region of interest" description="Disordered" evidence="1">
    <location>
        <begin position="567"/>
        <end position="621"/>
    </location>
</feature>
<feature type="chain" id="PRO_5022077323" description="Tetratricopeptide repeat protein" evidence="2">
    <location>
        <begin position="33"/>
        <end position="621"/>
    </location>
</feature>
<evidence type="ECO:0008006" key="5">
    <source>
        <dbReference type="Google" id="ProtNLM"/>
    </source>
</evidence>
<keyword evidence="4" id="KW-1185">Reference proteome</keyword>
<evidence type="ECO:0000313" key="3">
    <source>
        <dbReference type="EMBL" id="QDT62121.1"/>
    </source>
</evidence>
<feature type="region of interest" description="Disordered" evidence="1">
    <location>
        <begin position="510"/>
        <end position="535"/>
    </location>
</feature>
<dbReference type="OrthoDB" id="233499at2"/>
<dbReference type="Proteomes" id="UP000315003">
    <property type="component" value="Chromosome"/>
</dbReference>
<dbReference type="InterPro" id="IPR011990">
    <property type="entry name" value="TPR-like_helical_dom_sf"/>
</dbReference>
<dbReference type="Gene3D" id="1.25.40.10">
    <property type="entry name" value="Tetratricopeptide repeat domain"/>
    <property type="match status" value="1"/>
</dbReference>
<evidence type="ECO:0000256" key="1">
    <source>
        <dbReference type="SAM" id="MobiDB-lite"/>
    </source>
</evidence>
<feature type="compositionally biased region" description="Low complexity" evidence="1">
    <location>
        <begin position="515"/>
        <end position="535"/>
    </location>
</feature>
<feature type="compositionally biased region" description="Polar residues" evidence="1">
    <location>
        <begin position="60"/>
        <end position="77"/>
    </location>
</feature>
<feature type="compositionally biased region" description="Polar residues" evidence="1">
    <location>
        <begin position="567"/>
        <end position="582"/>
    </location>
</feature>
<dbReference type="RefSeq" id="WP_145276668.1">
    <property type="nucleotide sequence ID" value="NZ_CP036272.1"/>
</dbReference>
<feature type="signal peptide" evidence="2">
    <location>
        <begin position="1"/>
        <end position="32"/>
    </location>
</feature>
<dbReference type="AlphaFoldDB" id="A0A517T1A5"/>